<sequence>MGQEIETYLVDKFSKRLARSKKVPLKGELQGVITLVGEKVKASPPPSLESQMILRENLYDLNNILTECQKASSKPPIPFLSSSLGKVKECLTAMVKDLGDLNPSLSNGEPEGGSVNVGLENSNGSISNGNYNPTQDGSPSSTGVGEIPCKCSESVDPEKVYGFEDEVLSLLKLLSRQGSSDDFNVIGVSGIAGIGKSTLCQLLLAKEEVKKMHFAPRIWVCLSGKHGDNDDTEISIVKRMLVSLGVEKGTVDSIFDEDGLSGLISALHSELIGKKYLIVLDDAREADAWYEELDSPLPPDIKWEERLAYGLPKGYGGSVIVTSREEQLLKNMIGKGNVHHLVPRYDSESCWKIFSDAVKQVIDTTNEEKLLKKEVTDKSGGLPLAAKMMGEILSKQIDPGTIATLQPNTPSNHSTEEAPKPSSSSAPNSDHAPPTA</sequence>
<evidence type="ECO:0000256" key="2">
    <source>
        <dbReference type="SAM" id="MobiDB-lite"/>
    </source>
</evidence>
<dbReference type="PANTHER" id="PTHR36766">
    <property type="entry name" value="PLANT BROAD-SPECTRUM MILDEW RESISTANCE PROTEIN RPW8"/>
    <property type="match status" value="1"/>
</dbReference>
<keyword evidence="5" id="KW-1185">Reference proteome</keyword>
<organism evidence="4 5">
    <name type="scientific">Turnera subulata</name>
    <dbReference type="NCBI Taxonomy" id="218843"/>
    <lineage>
        <taxon>Eukaryota</taxon>
        <taxon>Viridiplantae</taxon>
        <taxon>Streptophyta</taxon>
        <taxon>Embryophyta</taxon>
        <taxon>Tracheophyta</taxon>
        <taxon>Spermatophyta</taxon>
        <taxon>Magnoliopsida</taxon>
        <taxon>eudicotyledons</taxon>
        <taxon>Gunneridae</taxon>
        <taxon>Pentapetalae</taxon>
        <taxon>rosids</taxon>
        <taxon>fabids</taxon>
        <taxon>Malpighiales</taxon>
        <taxon>Passifloraceae</taxon>
        <taxon>Turnera</taxon>
    </lineage>
</organism>
<dbReference type="PANTHER" id="PTHR36766:SF41">
    <property type="entry name" value="AAA+ ATPASE DOMAIN-CONTAINING PROTEIN"/>
    <property type="match status" value="1"/>
</dbReference>
<name>A0A9Q0FGG8_9ROSI</name>
<dbReference type="AlphaFoldDB" id="A0A9Q0FGG8"/>
<feature type="region of interest" description="Disordered" evidence="2">
    <location>
        <begin position="102"/>
        <end position="145"/>
    </location>
</feature>
<evidence type="ECO:0000313" key="4">
    <source>
        <dbReference type="EMBL" id="KAJ4829911.1"/>
    </source>
</evidence>
<evidence type="ECO:0000259" key="3">
    <source>
        <dbReference type="Pfam" id="PF00931"/>
    </source>
</evidence>
<dbReference type="Proteomes" id="UP001141552">
    <property type="component" value="Unassembled WGS sequence"/>
</dbReference>
<gene>
    <name evidence="4" type="ORF">Tsubulata_025140</name>
</gene>
<dbReference type="GO" id="GO:0043531">
    <property type="term" value="F:ADP binding"/>
    <property type="evidence" value="ECO:0007669"/>
    <property type="project" value="InterPro"/>
</dbReference>
<dbReference type="InterPro" id="IPR027417">
    <property type="entry name" value="P-loop_NTPase"/>
</dbReference>
<dbReference type="EMBL" id="JAKUCV010005782">
    <property type="protein sequence ID" value="KAJ4829911.1"/>
    <property type="molecule type" value="Genomic_DNA"/>
</dbReference>
<dbReference type="InterPro" id="IPR002182">
    <property type="entry name" value="NB-ARC"/>
</dbReference>
<dbReference type="Gene3D" id="3.40.50.300">
    <property type="entry name" value="P-loop containing nucleotide triphosphate hydrolases"/>
    <property type="match status" value="1"/>
</dbReference>
<dbReference type="Pfam" id="PF00931">
    <property type="entry name" value="NB-ARC"/>
    <property type="match status" value="1"/>
</dbReference>
<protein>
    <recommendedName>
        <fullName evidence="3">NB-ARC domain-containing protein</fullName>
    </recommendedName>
</protein>
<feature type="compositionally biased region" description="Low complexity" evidence="2">
    <location>
        <begin position="118"/>
        <end position="132"/>
    </location>
</feature>
<feature type="region of interest" description="Disordered" evidence="2">
    <location>
        <begin position="397"/>
        <end position="436"/>
    </location>
</feature>
<feature type="compositionally biased region" description="Low complexity" evidence="2">
    <location>
        <begin position="420"/>
        <end position="436"/>
    </location>
</feature>
<dbReference type="SUPFAM" id="SSF52540">
    <property type="entry name" value="P-loop containing nucleoside triphosphate hydrolases"/>
    <property type="match status" value="1"/>
</dbReference>
<dbReference type="OrthoDB" id="1900634at2759"/>
<feature type="domain" description="NB-ARC" evidence="3">
    <location>
        <begin position="166"/>
        <end position="360"/>
    </location>
</feature>
<reference evidence="4" key="1">
    <citation type="submission" date="2022-02" db="EMBL/GenBank/DDBJ databases">
        <authorList>
            <person name="Henning P.M."/>
            <person name="McCubbin A.G."/>
            <person name="Shore J.S."/>
        </authorList>
    </citation>
    <scope>NUCLEOTIDE SEQUENCE</scope>
    <source>
        <strain evidence="4">F60SS</strain>
        <tissue evidence="4">Leaves</tissue>
    </source>
</reference>
<comment type="caution">
    <text evidence="4">The sequence shown here is derived from an EMBL/GenBank/DDBJ whole genome shotgun (WGS) entry which is preliminary data.</text>
</comment>
<evidence type="ECO:0000313" key="5">
    <source>
        <dbReference type="Proteomes" id="UP001141552"/>
    </source>
</evidence>
<dbReference type="PRINTS" id="PR00364">
    <property type="entry name" value="DISEASERSIST"/>
</dbReference>
<reference evidence="4" key="2">
    <citation type="journal article" date="2023" name="Plants (Basel)">
        <title>Annotation of the Turnera subulata (Passifloraceae) Draft Genome Reveals the S-Locus Evolved after the Divergence of Turneroideae from Passifloroideae in a Stepwise Manner.</title>
        <authorList>
            <person name="Henning P.M."/>
            <person name="Roalson E.H."/>
            <person name="Mir W."/>
            <person name="McCubbin A.G."/>
            <person name="Shore J.S."/>
        </authorList>
    </citation>
    <scope>NUCLEOTIDE SEQUENCE</scope>
    <source>
        <strain evidence="4">F60SS</strain>
    </source>
</reference>
<keyword evidence="1" id="KW-0611">Plant defense</keyword>
<evidence type="ECO:0000256" key="1">
    <source>
        <dbReference type="ARBA" id="ARBA00022821"/>
    </source>
</evidence>
<dbReference type="GO" id="GO:0006952">
    <property type="term" value="P:defense response"/>
    <property type="evidence" value="ECO:0007669"/>
    <property type="project" value="UniProtKB-KW"/>
</dbReference>
<feature type="compositionally biased region" description="Polar residues" evidence="2">
    <location>
        <begin position="133"/>
        <end position="143"/>
    </location>
</feature>
<proteinExistence type="predicted"/>
<feature type="compositionally biased region" description="Polar residues" evidence="2">
    <location>
        <begin position="403"/>
        <end position="413"/>
    </location>
</feature>
<accession>A0A9Q0FGG8</accession>